<organism evidence="5">
    <name type="scientific">marine sediment metagenome</name>
    <dbReference type="NCBI Taxonomy" id="412755"/>
    <lineage>
        <taxon>unclassified sequences</taxon>
        <taxon>metagenomes</taxon>
        <taxon>ecological metagenomes</taxon>
    </lineage>
</organism>
<accession>X1U9T0</accession>
<evidence type="ECO:0000256" key="1">
    <source>
        <dbReference type="ARBA" id="ARBA00009902"/>
    </source>
</evidence>
<dbReference type="InterPro" id="IPR023296">
    <property type="entry name" value="Glyco_hydro_beta-prop_sf"/>
</dbReference>
<reference evidence="5" key="1">
    <citation type="journal article" date="2014" name="Front. Microbiol.">
        <title>High frequency of phylogenetically diverse reductive dehalogenase-homologous genes in deep subseafloor sedimentary metagenomes.</title>
        <authorList>
            <person name="Kawai M."/>
            <person name="Futagami T."/>
            <person name="Toyoda A."/>
            <person name="Takaki Y."/>
            <person name="Nishi S."/>
            <person name="Hori S."/>
            <person name="Arai W."/>
            <person name="Tsubouchi T."/>
            <person name="Morono Y."/>
            <person name="Uchiyama I."/>
            <person name="Ito T."/>
            <person name="Fujiyama A."/>
            <person name="Inagaki F."/>
            <person name="Takami H."/>
        </authorList>
    </citation>
    <scope>NUCLEOTIDE SEQUENCE</scope>
    <source>
        <strain evidence="5">Expedition CK06-06</strain>
    </source>
</reference>
<keyword evidence="3" id="KW-0326">Glycosidase</keyword>
<dbReference type="AlphaFoldDB" id="X1U9T0"/>
<protein>
    <recommendedName>
        <fullName evidence="4">Glycosyl hydrolase family 32 N-terminal domain-containing protein</fullName>
    </recommendedName>
</protein>
<comment type="similarity">
    <text evidence="1">Belongs to the glycosyl hydrolase 32 family.</text>
</comment>
<name>X1U9T0_9ZZZZ</name>
<dbReference type="GO" id="GO:0005737">
    <property type="term" value="C:cytoplasm"/>
    <property type="evidence" value="ECO:0007669"/>
    <property type="project" value="TreeGrafter"/>
</dbReference>
<dbReference type="EMBL" id="BARW01015596">
    <property type="protein sequence ID" value="GAI96610.1"/>
    <property type="molecule type" value="Genomic_DNA"/>
</dbReference>
<keyword evidence="2" id="KW-0378">Hydrolase</keyword>
<sequence>MNIPAQKALPDDALKLWLDGKVIEERCMAISDEEHADFWQFIDLSHWNGKEVEVSFEGWSNLEDPLSDVSLDDNIKGLDHLYAEKYRPQFHFSPIQGWSNDVNGMVYLDGEYHMFYQYDPSQGGQIGRNMHWGHAVSKDLFHWNELPIALGTDLQRGQNYSGSAIVDFNNSAGLQEGKEKTLIAFYTLRSPYYLLVH</sequence>
<feature type="non-terminal residue" evidence="5">
    <location>
        <position position="197"/>
    </location>
</feature>
<evidence type="ECO:0000256" key="2">
    <source>
        <dbReference type="ARBA" id="ARBA00022801"/>
    </source>
</evidence>
<dbReference type="PANTHER" id="PTHR42800:SF1">
    <property type="entry name" value="EXOINULINASE INUD (AFU_ORTHOLOGUE AFUA_5G00480)"/>
    <property type="match status" value="1"/>
</dbReference>
<dbReference type="GO" id="GO:0004575">
    <property type="term" value="F:sucrose alpha-glucosidase activity"/>
    <property type="evidence" value="ECO:0007669"/>
    <property type="project" value="TreeGrafter"/>
</dbReference>
<dbReference type="SUPFAM" id="SSF75005">
    <property type="entry name" value="Arabinanase/levansucrase/invertase"/>
    <property type="match status" value="1"/>
</dbReference>
<gene>
    <name evidence="5" type="ORF">S12H4_27332</name>
</gene>
<evidence type="ECO:0000313" key="5">
    <source>
        <dbReference type="EMBL" id="GAI96610.1"/>
    </source>
</evidence>
<comment type="caution">
    <text evidence="5">The sequence shown here is derived from an EMBL/GenBank/DDBJ whole genome shotgun (WGS) entry which is preliminary data.</text>
</comment>
<dbReference type="Gene3D" id="2.115.10.20">
    <property type="entry name" value="Glycosyl hydrolase domain, family 43"/>
    <property type="match status" value="1"/>
</dbReference>
<dbReference type="GO" id="GO:0005987">
    <property type="term" value="P:sucrose catabolic process"/>
    <property type="evidence" value="ECO:0007669"/>
    <property type="project" value="TreeGrafter"/>
</dbReference>
<proteinExistence type="inferred from homology"/>
<feature type="domain" description="Glycosyl hydrolase family 32 N-terminal" evidence="4">
    <location>
        <begin position="91"/>
        <end position="188"/>
    </location>
</feature>
<dbReference type="Pfam" id="PF00251">
    <property type="entry name" value="Glyco_hydro_32N"/>
    <property type="match status" value="1"/>
</dbReference>
<evidence type="ECO:0000259" key="4">
    <source>
        <dbReference type="Pfam" id="PF00251"/>
    </source>
</evidence>
<evidence type="ECO:0000256" key="3">
    <source>
        <dbReference type="ARBA" id="ARBA00023295"/>
    </source>
</evidence>
<dbReference type="PANTHER" id="PTHR42800">
    <property type="entry name" value="EXOINULINASE INUD (AFU_ORTHOLOGUE AFUA_5G00480)"/>
    <property type="match status" value="1"/>
</dbReference>
<dbReference type="InterPro" id="IPR013148">
    <property type="entry name" value="Glyco_hydro_32_N"/>
</dbReference>